<dbReference type="PANTHER" id="PTHR45835:SF99">
    <property type="entry name" value="CHROMO DOMAIN-CONTAINING PROTEIN-RELATED"/>
    <property type="match status" value="1"/>
</dbReference>
<dbReference type="Proteomes" id="UP001151760">
    <property type="component" value="Unassembled WGS sequence"/>
</dbReference>
<dbReference type="Gene3D" id="3.30.420.10">
    <property type="entry name" value="Ribonuclease H-like superfamily/Ribonuclease H"/>
    <property type="match status" value="1"/>
</dbReference>
<dbReference type="SUPFAM" id="SSF53098">
    <property type="entry name" value="Ribonuclease H-like"/>
    <property type="match status" value="1"/>
</dbReference>
<feature type="compositionally biased region" description="Basic and acidic residues" evidence="1">
    <location>
        <begin position="25"/>
        <end position="37"/>
    </location>
</feature>
<comment type="caution">
    <text evidence="2">The sequence shown here is derived from an EMBL/GenBank/DDBJ whole genome shotgun (WGS) entry which is preliminary data.</text>
</comment>
<reference evidence="2" key="2">
    <citation type="submission" date="2022-01" db="EMBL/GenBank/DDBJ databases">
        <authorList>
            <person name="Yamashiro T."/>
            <person name="Shiraishi A."/>
            <person name="Satake H."/>
            <person name="Nakayama K."/>
        </authorList>
    </citation>
    <scope>NUCLEOTIDE SEQUENCE</scope>
</reference>
<reference evidence="2" key="1">
    <citation type="journal article" date="2022" name="Int. J. Mol. Sci.">
        <title>Draft Genome of Tanacetum Coccineum: Genomic Comparison of Closely Related Tanacetum-Family Plants.</title>
        <authorList>
            <person name="Yamashiro T."/>
            <person name="Shiraishi A."/>
            <person name="Nakayama K."/>
            <person name="Satake H."/>
        </authorList>
    </citation>
    <scope>NUCLEOTIDE SEQUENCE</scope>
</reference>
<proteinExistence type="predicted"/>
<protein>
    <submittedName>
        <fullName evidence="2">Protein kinase-like domain, concanavalin A-like lectin/glucanase domain protein</fullName>
    </submittedName>
</protein>
<dbReference type="PANTHER" id="PTHR45835">
    <property type="entry name" value="YALI0A06105P"/>
    <property type="match status" value="1"/>
</dbReference>
<gene>
    <name evidence="2" type="ORF">Tco_0908900</name>
</gene>
<dbReference type="InterPro" id="IPR012337">
    <property type="entry name" value="RNaseH-like_sf"/>
</dbReference>
<feature type="region of interest" description="Disordered" evidence="1">
    <location>
        <begin position="1"/>
        <end position="55"/>
    </location>
</feature>
<evidence type="ECO:0000313" key="2">
    <source>
        <dbReference type="EMBL" id="GJT28625.1"/>
    </source>
</evidence>
<keyword evidence="3" id="KW-1185">Reference proteome</keyword>
<organism evidence="2 3">
    <name type="scientific">Tanacetum coccineum</name>
    <dbReference type="NCBI Taxonomy" id="301880"/>
    <lineage>
        <taxon>Eukaryota</taxon>
        <taxon>Viridiplantae</taxon>
        <taxon>Streptophyta</taxon>
        <taxon>Embryophyta</taxon>
        <taxon>Tracheophyta</taxon>
        <taxon>Spermatophyta</taxon>
        <taxon>Magnoliopsida</taxon>
        <taxon>eudicotyledons</taxon>
        <taxon>Gunneridae</taxon>
        <taxon>Pentapetalae</taxon>
        <taxon>asterids</taxon>
        <taxon>campanulids</taxon>
        <taxon>Asterales</taxon>
        <taxon>Asteraceae</taxon>
        <taxon>Asteroideae</taxon>
        <taxon>Anthemideae</taxon>
        <taxon>Anthemidinae</taxon>
        <taxon>Tanacetum</taxon>
    </lineage>
</organism>
<dbReference type="EMBL" id="BQNB010014475">
    <property type="protein sequence ID" value="GJT28625.1"/>
    <property type="molecule type" value="Genomic_DNA"/>
</dbReference>
<evidence type="ECO:0000256" key="1">
    <source>
        <dbReference type="SAM" id="MobiDB-lite"/>
    </source>
</evidence>
<name>A0ABQ5CNM4_9ASTR</name>
<feature type="compositionally biased region" description="Polar residues" evidence="1">
    <location>
        <begin position="1"/>
        <end position="15"/>
    </location>
</feature>
<dbReference type="InterPro" id="IPR036397">
    <property type="entry name" value="RNaseH_sf"/>
</dbReference>
<sequence>MDDSILSSNDTTTDSFFKPYQITRRKSDTEKEDEQSQTKRKHCNTSNSIDEQPNKRRCKAKKFEAIQYSLGPNEYYIALRRYEFDIWERNEDNLSIIYQDIFQKKDEGWKDLGSKEISTNIGGKFSNLEDLEVLEEFLDPKKKKEIESWLVDSRIIDSLDWSNEIEHFDTFPTMKELEYHEWLLKDPKPSWVKAKIRTKNFNNVKISCKIDHEKGLESRLKPSNPSKNSNFVGRVKGLKVFVGNFTYEYDFMILEDTTSIIDHHLGEVVFGKPFARNTGLVYDQEEGTVTFKKDDEKITFKMPHKMETFNQIDFKDINTDSIPPFVLESNNDRGKTCYSDSLTLGAEYREDESISKEIQHLMKLEREAKRHKGEVTLYMMRRSLEVLRKFHWMILRGRFNQLSHVSSPLLSKPGEYIIPAREVKFRIDLTLGATPVAKLPYRLVPSKITSSGHNAIWVIVDRLTKSPHFLPIHKDYKMEKLERIYINGIVARHSTDSQSERTIQKMEDMLRACVVDFGGGWDTHLSFVEFSYNNNYHASIKCALVETLYGQKCQSPVIWAEVEEIQLIALQFQHQWLNVTHGVTLERRGMFWQEGKTSTKKCLPHANLHVPLEEIKVDENLRFVEEPIKIMDWELKKLKCSKIPIVKRLVDKRKRGCLGYFNDVVVWDTNDVVVGPSVDTDILARVQHLSVDDYDNVVGFDNVLIHEIQNHKQPESIYDTYVVNKDNSNIIYNTPDMDHNRVRNNMIM</sequence>
<evidence type="ECO:0000313" key="3">
    <source>
        <dbReference type="Proteomes" id="UP001151760"/>
    </source>
</evidence>
<accession>A0ABQ5CNM4</accession>